<accession>A0AA86JGB2</accession>
<keyword evidence="2" id="KW-0614">Plasmid</keyword>
<organism evidence="2 3">
    <name type="scientific">Streptomyces yaizuensis</name>
    <dbReference type="NCBI Taxonomy" id="2989713"/>
    <lineage>
        <taxon>Bacteria</taxon>
        <taxon>Bacillati</taxon>
        <taxon>Actinomycetota</taxon>
        <taxon>Actinomycetes</taxon>
        <taxon>Kitasatosporales</taxon>
        <taxon>Streptomycetaceae</taxon>
        <taxon>Streptomyces</taxon>
    </lineage>
</organism>
<dbReference type="AlphaFoldDB" id="A0AA86JGB2"/>
<keyword evidence="3" id="KW-1185">Reference proteome</keyword>
<feature type="region of interest" description="Disordered" evidence="1">
    <location>
        <begin position="88"/>
        <end position="124"/>
    </location>
</feature>
<geneLocation type="plasmid" evidence="2 3">
    <name>pYSPA8-1</name>
</geneLocation>
<proteinExistence type="predicted"/>
<dbReference type="EMBL" id="LC735414">
    <property type="protein sequence ID" value="BDT39484.1"/>
    <property type="molecule type" value="Genomic_DNA"/>
</dbReference>
<evidence type="ECO:0000313" key="3">
    <source>
        <dbReference type="Proteomes" id="UP001291653"/>
    </source>
</evidence>
<sequence>MADTQPINHRARARDVRKRLAVAAGDSRLGLWPLTGEEAVTLVEAGVFARAANLARDAGALPAGLAGDAALGWRAAHEVIVAALRQAADHQGSRVSQDPHPPQPFPLLGQPQGIDWSARRTTPL</sequence>
<dbReference type="RefSeq" id="WP_323451967.1">
    <property type="nucleotide sequence ID" value="NZ_LC735414.1"/>
</dbReference>
<evidence type="ECO:0000256" key="1">
    <source>
        <dbReference type="SAM" id="MobiDB-lite"/>
    </source>
</evidence>
<name>A0AA86JGB2_9ACTN</name>
<evidence type="ECO:0000313" key="2">
    <source>
        <dbReference type="EMBL" id="BDT39484.1"/>
    </source>
</evidence>
<dbReference type="Proteomes" id="UP001291653">
    <property type="component" value="Plasmid pYSPA8-1"/>
</dbReference>
<gene>
    <name evidence="2" type="ORF">SYYSPA8_36830</name>
</gene>
<reference evidence="2 3" key="1">
    <citation type="submission" date="2022-10" db="EMBL/GenBank/DDBJ databases">
        <title>Draft genome sequence of Streptomyces sp. YSPA8.</title>
        <authorList>
            <person name="Moriuchi R."/>
            <person name="Dohra H."/>
            <person name="Yamamura H."/>
            <person name="Kodani S."/>
        </authorList>
    </citation>
    <scope>NUCLEOTIDE SEQUENCE [LARGE SCALE GENOMIC DNA]</scope>
    <source>
        <strain evidence="2 3">YSPA8</strain>
        <plasmid evidence="2 3">pYSPA8-1</plasmid>
    </source>
</reference>
<protein>
    <submittedName>
        <fullName evidence="2">Uncharacterized protein</fullName>
    </submittedName>
</protein>